<sequence>MLLYCALFWFSCLLLPCLSEISLINRNESSRKPFVDEIADPAEIKVDSDFQPKIEFADDINNYAPREASPFEKFEYNETEIHKDEEDGRDISTEEEDESKSKEESNENEKETNGKKNVTEVLQVIQPSSNTNVIDEGSGRPISETVSVISSAFNSRKTFACPRIKSDFVTGTSIANLSPEDIGIITSMGDSLSVGKGLWPNADIEFRGAAFPIGGDATIDGLVTVPNILREFLNVAEAGATTKDLPAQAKELVARLDRLKDIDVRNTWTLIIITVGTEEICYNCSTPNYDAIVTALDELNRRIHKAFVVLLGPIHVSSTYHQKANLLKDRCSCSKKQSPEFMDKLSNEWLKTFERVQEHVDFVKRPTFGLLTLPMLTVTSRFPNSLFISNRPLLNRRGHMYAAKVVWNRLIAGPSYNLSNAILSQDAYFCPSVGCPYFRNHENFRYCKILRYVDATNEDLEEEESDDSSNSLLAPIGRRSKRVLYLTACIILGIAMCTVLTFGTIFYQRSKKGSKGRFDIQPIPEEVYKSKMSVKSVGNGANELLIKPHRLTSTSSVKSAKSNLLYPNVYME</sequence>
<proteinExistence type="predicted"/>
<keyword evidence="2" id="KW-1133">Transmembrane helix</keyword>
<feature type="region of interest" description="Disordered" evidence="1">
    <location>
        <begin position="74"/>
        <end position="116"/>
    </location>
</feature>
<name>A0A914DWC4_9BILA</name>
<dbReference type="PANTHER" id="PTHR21325:SF32">
    <property type="entry name" value="LIPASE_GDSL DOMAIN-CONTAINING PROTEIN"/>
    <property type="match status" value="1"/>
</dbReference>
<dbReference type="Pfam" id="PF00657">
    <property type="entry name" value="Lipase_GDSL"/>
    <property type="match status" value="1"/>
</dbReference>
<dbReference type="InterPro" id="IPR001087">
    <property type="entry name" value="GDSL"/>
</dbReference>
<organism evidence="4 5">
    <name type="scientific">Acrobeloides nanus</name>
    <dbReference type="NCBI Taxonomy" id="290746"/>
    <lineage>
        <taxon>Eukaryota</taxon>
        <taxon>Metazoa</taxon>
        <taxon>Ecdysozoa</taxon>
        <taxon>Nematoda</taxon>
        <taxon>Chromadorea</taxon>
        <taxon>Rhabditida</taxon>
        <taxon>Tylenchina</taxon>
        <taxon>Cephalobomorpha</taxon>
        <taxon>Cephaloboidea</taxon>
        <taxon>Cephalobidae</taxon>
        <taxon>Acrobeloides</taxon>
    </lineage>
</organism>
<dbReference type="Proteomes" id="UP000887540">
    <property type="component" value="Unplaced"/>
</dbReference>
<evidence type="ECO:0000256" key="3">
    <source>
        <dbReference type="SAM" id="SignalP"/>
    </source>
</evidence>
<keyword evidence="2" id="KW-0812">Transmembrane</keyword>
<evidence type="ECO:0000313" key="4">
    <source>
        <dbReference type="Proteomes" id="UP000887540"/>
    </source>
</evidence>
<evidence type="ECO:0000256" key="2">
    <source>
        <dbReference type="SAM" id="Phobius"/>
    </source>
</evidence>
<dbReference type="AlphaFoldDB" id="A0A914DWC4"/>
<dbReference type="InterPro" id="IPR038885">
    <property type="entry name" value="PLB1"/>
</dbReference>
<evidence type="ECO:0000313" key="5">
    <source>
        <dbReference type="WBParaSite" id="ACRNAN_scaffold4496.g30694.t1"/>
    </source>
</evidence>
<feature type="compositionally biased region" description="Basic and acidic residues" evidence="1">
    <location>
        <begin position="99"/>
        <end position="116"/>
    </location>
</feature>
<reference evidence="5" key="1">
    <citation type="submission" date="2022-11" db="UniProtKB">
        <authorList>
            <consortium name="WormBaseParasite"/>
        </authorList>
    </citation>
    <scope>IDENTIFICATION</scope>
</reference>
<accession>A0A914DWC4</accession>
<feature type="transmembrane region" description="Helical" evidence="2">
    <location>
        <begin position="483"/>
        <end position="507"/>
    </location>
</feature>
<dbReference type="WBParaSite" id="ACRNAN_scaffold4496.g30694.t1">
    <property type="protein sequence ID" value="ACRNAN_scaffold4496.g30694.t1"/>
    <property type="gene ID" value="ACRNAN_scaffold4496.g30694"/>
</dbReference>
<dbReference type="InterPro" id="IPR036514">
    <property type="entry name" value="SGNH_hydro_sf"/>
</dbReference>
<dbReference type="GO" id="GO:0006644">
    <property type="term" value="P:phospholipid metabolic process"/>
    <property type="evidence" value="ECO:0007669"/>
    <property type="project" value="TreeGrafter"/>
</dbReference>
<dbReference type="Gene3D" id="3.40.50.1110">
    <property type="entry name" value="SGNH hydrolase"/>
    <property type="match status" value="1"/>
</dbReference>
<keyword evidence="2" id="KW-0472">Membrane</keyword>
<keyword evidence="4" id="KW-1185">Reference proteome</keyword>
<feature type="signal peptide" evidence="3">
    <location>
        <begin position="1"/>
        <end position="19"/>
    </location>
</feature>
<evidence type="ECO:0000256" key="1">
    <source>
        <dbReference type="SAM" id="MobiDB-lite"/>
    </source>
</evidence>
<dbReference type="PANTHER" id="PTHR21325">
    <property type="entry name" value="PHOSPHOLIPASE B, PLB1"/>
    <property type="match status" value="1"/>
</dbReference>
<keyword evidence="3" id="KW-0732">Signal</keyword>
<dbReference type="SUPFAM" id="SSF52266">
    <property type="entry name" value="SGNH hydrolase"/>
    <property type="match status" value="1"/>
</dbReference>
<feature type="compositionally biased region" description="Basic and acidic residues" evidence="1">
    <location>
        <begin position="74"/>
        <end position="92"/>
    </location>
</feature>
<dbReference type="GO" id="GO:0004620">
    <property type="term" value="F:phospholipase activity"/>
    <property type="evidence" value="ECO:0007669"/>
    <property type="project" value="InterPro"/>
</dbReference>
<protein>
    <submittedName>
        <fullName evidence="5">Lipase_GDSL domain-containing protein</fullName>
    </submittedName>
</protein>
<feature type="chain" id="PRO_5037549620" evidence="3">
    <location>
        <begin position="20"/>
        <end position="572"/>
    </location>
</feature>